<evidence type="ECO:0000259" key="6">
    <source>
        <dbReference type="Pfam" id="PF04138"/>
    </source>
</evidence>
<reference evidence="7 8" key="1">
    <citation type="submission" date="2019-07" db="EMBL/GenBank/DDBJ databases">
        <title>Whole genome shotgun sequence of Enterococcus thailandicus NBRC 101867.</title>
        <authorList>
            <person name="Hosoyama A."/>
            <person name="Uohara A."/>
            <person name="Ohji S."/>
            <person name="Ichikawa N."/>
        </authorList>
    </citation>
    <scope>NUCLEOTIDE SEQUENCE [LARGE SCALE GENOMIC DNA]</scope>
    <source>
        <strain evidence="7 8">NBRC 101867</strain>
    </source>
</reference>
<dbReference type="Pfam" id="PF04138">
    <property type="entry name" value="GtrA_DPMS_TM"/>
    <property type="match status" value="1"/>
</dbReference>
<dbReference type="GO" id="GO:0016020">
    <property type="term" value="C:membrane"/>
    <property type="evidence" value="ECO:0007669"/>
    <property type="project" value="UniProtKB-SubCell"/>
</dbReference>
<evidence type="ECO:0000256" key="4">
    <source>
        <dbReference type="ARBA" id="ARBA00023136"/>
    </source>
</evidence>
<name>A0A510WGE8_ENTTH</name>
<protein>
    <submittedName>
        <fullName evidence="7">Membrane protein</fullName>
    </submittedName>
</protein>
<feature type="domain" description="GtrA/DPMS transmembrane" evidence="6">
    <location>
        <begin position="53"/>
        <end position="166"/>
    </location>
</feature>
<comment type="subcellular location">
    <subcellularLocation>
        <location evidence="1">Membrane</location>
        <topology evidence="1">Multi-pass membrane protein</topology>
    </subcellularLocation>
</comment>
<dbReference type="RefSeq" id="WP_071869402.1">
    <property type="nucleotide sequence ID" value="NZ_BJUG01000014.1"/>
</dbReference>
<feature type="transmembrane region" description="Helical" evidence="5">
    <location>
        <begin position="77"/>
        <end position="95"/>
    </location>
</feature>
<organism evidence="7 8">
    <name type="scientific">Enterococcus thailandicus</name>
    <dbReference type="NCBI Taxonomy" id="417368"/>
    <lineage>
        <taxon>Bacteria</taxon>
        <taxon>Bacillati</taxon>
        <taxon>Bacillota</taxon>
        <taxon>Bacilli</taxon>
        <taxon>Lactobacillales</taxon>
        <taxon>Enterococcaceae</taxon>
        <taxon>Enterococcus</taxon>
    </lineage>
</organism>
<feature type="transmembrane region" description="Helical" evidence="5">
    <location>
        <begin position="139"/>
        <end position="161"/>
    </location>
</feature>
<keyword evidence="3 5" id="KW-1133">Transmembrane helix</keyword>
<dbReference type="AlphaFoldDB" id="A0A510WGE8"/>
<evidence type="ECO:0000313" key="8">
    <source>
        <dbReference type="Proteomes" id="UP000321361"/>
    </source>
</evidence>
<evidence type="ECO:0000313" key="7">
    <source>
        <dbReference type="EMBL" id="GEK37997.1"/>
    </source>
</evidence>
<dbReference type="GO" id="GO:0000271">
    <property type="term" value="P:polysaccharide biosynthetic process"/>
    <property type="evidence" value="ECO:0007669"/>
    <property type="project" value="InterPro"/>
</dbReference>
<dbReference type="OrthoDB" id="3238560at2"/>
<gene>
    <name evidence="7" type="ORF">ETH01_22840</name>
</gene>
<evidence type="ECO:0000256" key="1">
    <source>
        <dbReference type="ARBA" id="ARBA00004141"/>
    </source>
</evidence>
<evidence type="ECO:0000256" key="2">
    <source>
        <dbReference type="ARBA" id="ARBA00022692"/>
    </source>
</evidence>
<evidence type="ECO:0000256" key="3">
    <source>
        <dbReference type="ARBA" id="ARBA00022989"/>
    </source>
</evidence>
<accession>A0A510WGE8</accession>
<sequence>MKQSQSSNKLVQIVKKFKYEHPDVYEFILFNIMSNVATITNFIVLWLGTGIIFSGLGNIPFHWFIFHYGTQQGGLGGFLSFLLAYICAQIVNFIVQRKVVFSATVDVKKVLPWYIATVTVAGLISVWLPPYVIAQLSPYIGNFAPTVANIVNIVIQVLINYPMMKFKIMKKENES</sequence>
<dbReference type="EMBL" id="BJUG01000014">
    <property type="protein sequence ID" value="GEK37997.1"/>
    <property type="molecule type" value="Genomic_DNA"/>
</dbReference>
<feature type="transmembrane region" description="Helical" evidence="5">
    <location>
        <begin position="111"/>
        <end position="133"/>
    </location>
</feature>
<dbReference type="InterPro" id="IPR007267">
    <property type="entry name" value="GtrA_DPMS_TM"/>
</dbReference>
<keyword evidence="4 5" id="KW-0472">Membrane</keyword>
<comment type="caution">
    <text evidence="7">The sequence shown here is derived from an EMBL/GenBank/DDBJ whole genome shotgun (WGS) entry which is preliminary data.</text>
</comment>
<feature type="transmembrane region" description="Helical" evidence="5">
    <location>
        <begin position="42"/>
        <end position="65"/>
    </location>
</feature>
<proteinExistence type="predicted"/>
<dbReference type="Proteomes" id="UP000321361">
    <property type="component" value="Unassembled WGS sequence"/>
</dbReference>
<keyword evidence="2 5" id="KW-0812">Transmembrane</keyword>
<evidence type="ECO:0000256" key="5">
    <source>
        <dbReference type="SAM" id="Phobius"/>
    </source>
</evidence>